<dbReference type="RefSeq" id="WP_404674859.1">
    <property type="nucleotide sequence ID" value="NZ_JBJDOT010000005.1"/>
</dbReference>
<dbReference type="Pfam" id="PF13817">
    <property type="entry name" value="DDE_Tnp_IS66_C"/>
    <property type="match status" value="1"/>
</dbReference>
<proteinExistence type="predicted"/>
<accession>A0ABW8KU19</accession>
<dbReference type="EMBL" id="JBJDOT010000005">
    <property type="protein sequence ID" value="MFK3863218.1"/>
    <property type="molecule type" value="Genomic_DNA"/>
</dbReference>
<reference evidence="2 3" key="1">
    <citation type="submission" date="2024-11" db="EMBL/GenBank/DDBJ databases">
        <title>The Natural Products Discovery Center: Release of the First 8490 Sequenced Strains for Exploring Actinobacteria Biosynthetic Diversity.</title>
        <authorList>
            <person name="Kalkreuter E."/>
            <person name="Kautsar S.A."/>
            <person name="Yang D."/>
            <person name="Bader C.D."/>
            <person name="Teijaro C.N."/>
            <person name="Fluegel L."/>
            <person name="Davis C.M."/>
            <person name="Simpson J.R."/>
            <person name="Lauterbach L."/>
            <person name="Steele A.D."/>
            <person name="Gui C."/>
            <person name="Meng S."/>
            <person name="Li G."/>
            <person name="Viehrig K."/>
            <person name="Ye F."/>
            <person name="Su P."/>
            <person name="Kiefer A.F."/>
            <person name="Nichols A."/>
            <person name="Cepeda A.J."/>
            <person name="Yan W."/>
            <person name="Fan B."/>
            <person name="Jiang Y."/>
            <person name="Adhikari A."/>
            <person name="Zheng C.-J."/>
            <person name="Schuster L."/>
            <person name="Cowan T.M."/>
            <person name="Smanski M.J."/>
            <person name="Chevrette M.G."/>
            <person name="De Carvalho L.P.S."/>
            <person name="Shen B."/>
        </authorList>
    </citation>
    <scope>NUCLEOTIDE SEQUENCE [LARGE SCALE GENOMIC DNA]</scope>
    <source>
        <strain evidence="2 3">NPDC078403</strain>
    </source>
</reference>
<evidence type="ECO:0000259" key="1">
    <source>
        <dbReference type="Pfam" id="PF13817"/>
    </source>
</evidence>
<dbReference type="InterPro" id="IPR039552">
    <property type="entry name" value="IS66_C"/>
</dbReference>
<feature type="domain" description="Transposase IS66 C-terminal" evidence="1">
    <location>
        <begin position="3"/>
        <end position="39"/>
    </location>
</feature>
<dbReference type="Proteomes" id="UP001620262">
    <property type="component" value="Unassembled WGS sequence"/>
</dbReference>
<organism evidence="2 3">
    <name type="scientific">Pseudoalteromonas rhizosphaerae</name>
    <dbReference type="NCBI Taxonomy" id="2518973"/>
    <lineage>
        <taxon>Bacteria</taxon>
        <taxon>Pseudomonadati</taxon>
        <taxon>Pseudomonadota</taxon>
        <taxon>Gammaproteobacteria</taxon>
        <taxon>Alteromonadales</taxon>
        <taxon>Pseudoalteromonadaceae</taxon>
        <taxon>Pseudoalteromonas</taxon>
    </lineage>
</organism>
<evidence type="ECO:0000313" key="3">
    <source>
        <dbReference type="Proteomes" id="UP001620262"/>
    </source>
</evidence>
<sequence>LYSLVETAKANDLVVHDYISTCLQRLAEQPDNLEPLLPWDIKLGVVSYTLTLIQMKVKIDSPMGRRQLFIESQHIALFRIYKAVKHDAPLGDILSTSNKLSNTCNTFQNAN</sequence>
<name>A0ABW8KU19_9GAMM</name>
<protein>
    <submittedName>
        <fullName evidence="2">Transposase domain-containing protein</fullName>
    </submittedName>
</protein>
<gene>
    <name evidence="2" type="ORF">ACI2JU_04935</name>
</gene>
<feature type="non-terminal residue" evidence="2">
    <location>
        <position position="1"/>
    </location>
</feature>
<keyword evidence="3" id="KW-1185">Reference proteome</keyword>
<comment type="caution">
    <text evidence="2">The sequence shown here is derived from an EMBL/GenBank/DDBJ whole genome shotgun (WGS) entry which is preliminary data.</text>
</comment>
<evidence type="ECO:0000313" key="2">
    <source>
        <dbReference type="EMBL" id="MFK3863218.1"/>
    </source>
</evidence>